<organism evidence="2 3">
    <name type="scientific">Ladona fulva</name>
    <name type="common">Scarce chaser dragonfly</name>
    <name type="synonym">Libellula fulva</name>
    <dbReference type="NCBI Taxonomy" id="123851"/>
    <lineage>
        <taxon>Eukaryota</taxon>
        <taxon>Metazoa</taxon>
        <taxon>Ecdysozoa</taxon>
        <taxon>Arthropoda</taxon>
        <taxon>Hexapoda</taxon>
        <taxon>Insecta</taxon>
        <taxon>Pterygota</taxon>
        <taxon>Palaeoptera</taxon>
        <taxon>Odonata</taxon>
        <taxon>Epiprocta</taxon>
        <taxon>Anisoptera</taxon>
        <taxon>Libelluloidea</taxon>
        <taxon>Libellulidae</taxon>
        <taxon>Ladona</taxon>
    </lineage>
</organism>
<protein>
    <submittedName>
        <fullName evidence="2">Uncharacterized protein</fullName>
    </submittedName>
</protein>
<sequence length="198" mass="20884">MTGLSVESGKEAVSSGICVDLGGSARTSYTRHDVENRKKQNRQVDDSECAPSSGSEDNTYRTASLRDTLLDSVVSGSSSILGVPSKDIVLPQEPSPCLLLQILSYPISSLFRVSGSVDGVENPVDQDGVISVGDVDSLDVSVSGVGSQNSNHLDPHQVLVPGVLGTAGFQVLLLSPPLESPRNHDFPPESTINLRDLE</sequence>
<evidence type="ECO:0000313" key="2">
    <source>
        <dbReference type="EMBL" id="KAG8230417.1"/>
    </source>
</evidence>
<keyword evidence="3" id="KW-1185">Reference proteome</keyword>
<dbReference type="AlphaFoldDB" id="A0A8K0K8N4"/>
<evidence type="ECO:0000256" key="1">
    <source>
        <dbReference type="SAM" id="MobiDB-lite"/>
    </source>
</evidence>
<feature type="region of interest" description="Disordered" evidence="1">
    <location>
        <begin position="29"/>
        <end position="61"/>
    </location>
</feature>
<reference evidence="2" key="1">
    <citation type="submission" date="2013-04" db="EMBL/GenBank/DDBJ databases">
        <authorList>
            <person name="Qu J."/>
            <person name="Murali S.C."/>
            <person name="Bandaranaike D."/>
            <person name="Bellair M."/>
            <person name="Blankenburg K."/>
            <person name="Chao H."/>
            <person name="Dinh H."/>
            <person name="Doddapaneni H."/>
            <person name="Downs B."/>
            <person name="Dugan-Rocha S."/>
            <person name="Elkadiri S."/>
            <person name="Gnanaolivu R.D."/>
            <person name="Hernandez B."/>
            <person name="Javaid M."/>
            <person name="Jayaseelan J.C."/>
            <person name="Lee S."/>
            <person name="Li M."/>
            <person name="Ming W."/>
            <person name="Munidasa M."/>
            <person name="Muniz J."/>
            <person name="Nguyen L."/>
            <person name="Ongeri F."/>
            <person name="Osuji N."/>
            <person name="Pu L.-L."/>
            <person name="Puazo M."/>
            <person name="Qu C."/>
            <person name="Quiroz J."/>
            <person name="Raj R."/>
            <person name="Weissenberger G."/>
            <person name="Xin Y."/>
            <person name="Zou X."/>
            <person name="Han Y."/>
            <person name="Richards S."/>
            <person name="Worley K."/>
            <person name="Muzny D."/>
            <person name="Gibbs R."/>
        </authorList>
    </citation>
    <scope>NUCLEOTIDE SEQUENCE</scope>
    <source>
        <strain evidence="2">Sampled in the wild</strain>
    </source>
</reference>
<reference evidence="2" key="2">
    <citation type="submission" date="2017-10" db="EMBL/GenBank/DDBJ databases">
        <title>Ladona fulva Genome sequencing and assembly.</title>
        <authorList>
            <person name="Murali S."/>
            <person name="Richards S."/>
            <person name="Bandaranaike D."/>
            <person name="Bellair M."/>
            <person name="Blankenburg K."/>
            <person name="Chao H."/>
            <person name="Dinh H."/>
            <person name="Doddapaneni H."/>
            <person name="Dugan-Rocha S."/>
            <person name="Elkadiri S."/>
            <person name="Gnanaolivu R."/>
            <person name="Hernandez B."/>
            <person name="Skinner E."/>
            <person name="Javaid M."/>
            <person name="Lee S."/>
            <person name="Li M."/>
            <person name="Ming W."/>
            <person name="Munidasa M."/>
            <person name="Muniz J."/>
            <person name="Nguyen L."/>
            <person name="Hughes D."/>
            <person name="Osuji N."/>
            <person name="Pu L.-L."/>
            <person name="Puazo M."/>
            <person name="Qu C."/>
            <person name="Quiroz J."/>
            <person name="Raj R."/>
            <person name="Weissenberger G."/>
            <person name="Xin Y."/>
            <person name="Zou X."/>
            <person name="Han Y."/>
            <person name="Worley K."/>
            <person name="Muzny D."/>
            <person name="Gibbs R."/>
        </authorList>
    </citation>
    <scope>NUCLEOTIDE SEQUENCE</scope>
    <source>
        <strain evidence="2">Sampled in the wild</strain>
    </source>
</reference>
<name>A0A8K0K8N4_LADFU</name>
<feature type="compositionally biased region" description="Basic and acidic residues" evidence="1">
    <location>
        <begin position="30"/>
        <end position="45"/>
    </location>
</feature>
<gene>
    <name evidence="2" type="ORF">J437_LFUL010218</name>
</gene>
<dbReference type="Proteomes" id="UP000792457">
    <property type="component" value="Unassembled WGS sequence"/>
</dbReference>
<feature type="compositionally biased region" description="Polar residues" evidence="1">
    <location>
        <begin position="50"/>
        <end position="61"/>
    </location>
</feature>
<comment type="caution">
    <text evidence="2">The sequence shown here is derived from an EMBL/GenBank/DDBJ whole genome shotgun (WGS) entry which is preliminary data.</text>
</comment>
<accession>A0A8K0K8N4</accession>
<dbReference type="EMBL" id="KZ308484">
    <property type="protein sequence ID" value="KAG8230417.1"/>
    <property type="molecule type" value="Genomic_DNA"/>
</dbReference>
<evidence type="ECO:0000313" key="3">
    <source>
        <dbReference type="Proteomes" id="UP000792457"/>
    </source>
</evidence>
<proteinExistence type="predicted"/>